<dbReference type="InterPro" id="IPR016181">
    <property type="entry name" value="Acyl_CoA_acyltransferase"/>
</dbReference>
<dbReference type="Gene3D" id="3.40.630.30">
    <property type="match status" value="1"/>
</dbReference>
<organism evidence="1 2">
    <name type="scientific">Plasmodium relictum</name>
    <dbReference type="NCBI Taxonomy" id="85471"/>
    <lineage>
        <taxon>Eukaryota</taxon>
        <taxon>Sar</taxon>
        <taxon>Alveolata</taxon>
        <taxon>Apicomplexa</taxon>
        <taxon>Aconoidasida</taxon>
        <taxon>Haemosporida</taxon>
        <taxon>Plasmodiidae</taxon>
        <taxon>Plasmodium</taxon>
        <taxon>Plasmodium (Haemamoeba)</taxon>
    </lineage>
</organism>
<dbReference type="RefSeq" id="XP_028533849.1">
    <property type="nucleotide sequence ID" value="XM_028677463.1"/>
</dbReference>
<dbReference type="Proteomes" id="UP000220158">
    <property type="component" value="Chromosome 11"/>
</dbReference>
<dbReference type="OMA" id="YLLFHMG"/>
<dbReference type="EMBL" id="LN835306">
    <property type="protein sequence ID" value="CRH00847.1"/>
    <property type="molecule type" value="Genomic_DNA"/>
</dbReference>
<keyword evidence="2" id="KW-1185">Reference proteome</keyword>
<name>A0A1J1H7C4_PLARL</name>
<accession>A0A1J1H7C4</accession>
<dbReference type="KEGG" id="prel:PRELSG_1119300"/>
<sequence>MENTKDNNIPIINDYDSFKKSYIDILNKKKVLYKYIFRFNNYKFKFKIISTYYEYLILCNNMLRDVTACNIFFGKKLFFEMLGKSFYYPYVLYIYDLENPYNSNFNSNDFNSLKFEKSSILDIEEIIRKGKNKDNKYFKKCNMDCDNSKIILNSNDVNIELQNYNLKNKNIVGYIEMYLLFHMGRLFDSRIERLVIDKNYRNRCFGLLIMYICIYMLKYLYHCNRCDLNVENEIALKIYKKLRFLNVDTKVYRLYLHCNYNFLEDTNSIDNDKDNIQLFIGNIIKKI</sequence>
<dbReference type="VEuPathDB" id="PlasmoDB:PRELSG_1119300"/>
<proteinExistence type="predicted"/>
<dbReference type="AlphaFoldDB" id="A0A1J1H7C4"/>
<protein>
    <submittedName>
        <fullName evidence="1">Uncharacterized protein</fullName>
    </submittedName>
</protein>
<dbReference type="SUPFAM" id="SSF55729">
    <property type="entry name" value="Acyl-CoA N-acyltransferases (Nat)"/>
    <property type="match status" value="1"/>
</dbReference>
<dbReference type="OrthoDB" id="10039976at2759"/>
<dbReference type="GeneID" id="39736971"/>
<evidence type="ECO:0000313" key="2">
    <source>
        <dbReference type="Proteomes" id="UP000220158"/>
    </source>
</evidence>
<gene>
    <name evidence="1" type="ORF">PRELSG_1119300</name>
</gene>
<evidence type="ECO:0000313" key="1">
    <source>
        <dbReference type="EMBL" id="CRH00847.1"/>
    </source>
</evidence>
<reference evidence="1 2" key="1">
    <citation type="submission" date="2015-04" db="EMBL/GenBank/DDBJ databases">
        <authorList>
            <consortium name="Pathogen Informatics"/>
        </authorList>
    </citation>
    <scope>NUCLEOTIDE SEQUENCE [LARGE SCALE GENOMIC DNA]</scope>
    <source>
        <strain evidence="1 2">SGS1</strain>
    </source>
</reference>